<evidence type="ECO:0000313" key="2">
    <source>
        <dbReference type="Proteomes" id="UP001384579"/>
    </source>
</evidence>
<dbReference type="Pfam" id="PF08883">
    <property type="entry name" value="DOPA_dioxygen"/>
    <property type="match status" value="1"/>
</dbReference>
<keyword evidence="2" id="KW-1185">Reference proteome</keyword>
<name>A0ABU8YTX3_9CYAN</name>
<dbReference type="InterPro" id="IPR014980">
    <property type="entry name" value="DOPA_dioxygen"/>
</dbReference>
<dbReference type="Gene3D" id="3.30.70.1240">
    <property type="entry name" value="DOPA-like domains"/>
    <property type="match status" value="1"/>
</dbReference>
<evidence type="ECO:0000313" key="1">
    <source>
        <dbReference type="EMBL" id="MEK0187912.1"/>
    </source>
</evidence>
<gene>
    <name evidence="1" type="ORF">WMG39_24175</name>
</gene>
<dbReference type="Proteomes" id="UP001384579">
    <property type="component" value="Unassembled WGS sequence"/>
</dbReference>
<protein>
    <submittedName>
        <fullName evidence="1">DOPA 4,5-dioxygenase family protein</fullName>
    </submittedName>
</protein>
<dbReference type="InterPro" id="IPR023389">
    <property type="entry name" value="DOPA-like_sf"/>
</dbReference>
<comment type="caution">
    <text evidence="1">The sequence shown here is derived from an EMBL/GenBank/DDBJ whole genome shotgun (WGS) entry which is preliminary data.</text>
</comment>
<dbReference type="SUPFAM" id="SSF143410">
    <property type="entry name" value="DOPA-like"/>
    <property type="match status" value="1"/>
</dbReference>
<proteinExistence type="predicted"/>
<accession>A0ABU8YTX3</accession>
<sequence length="55" mass="6139">MIHREELNILVHPETGDDVADRTTHSLWLGEKLELNVEKLAPKNAPANSSLGLQH</sequence>
<dbReference type="EMBL" id="JBBLXS010000466">
    <property type="protein sequence ID" value="MEK0187912.1"/>
    <property type="molecule type" value="Genomic_DNA"/>
</dbReference>
<reference evidence="1 2" key="1">
    <citation type="journal article" date="2020" name="Harmful Algae">
        <title>Molecular and morphological characterization of a novel dihydroanatoxin-a producing Microcoleus species (cyanobacteria) from the Russian River, California, USA.</title>
        <authorList>
            <person name="Conklin K.Y."/>
            <person name="Stancheva R."/>
            <person name="Otten T.G."/>
            <person name="Fadness R."/>
            <person name="Boyer G.L."/>
            <person name="Read B."/>
            <person name="Zhang X."/>
            <person name="Sheath R.G."/>
        </authorList>
    </citation>
    <scope>NUCLEOTIDE SEQUENCE [LARGE SCALE GENOMIC DNA]</scope>
    <source>
        <strain evidence="1 2">PTRS2</strain>
    </source>
</reference>
<organism evidence="1 2">
    <name type="scientific">Microcoleus anatoxicus PTRS2</name>
    <dbReference type="NCBI Taxonomy" id="2705321"/>
    <lineage>
        <taxon>Bacteria</taxon>
        <taxon>Bacillati</taxon>
        <taxon>Cyanobacteriota</taxon>
        <taxon>Cyanophyceae</taxon>
        <taxon>Oscillatoriophycideae</taxon>
        <taxon>Oscillatoriales</taxon>
        <taxon>Microcoleaceae</taxon>
        <taxon>Microcoleus</taxon>
        <taxon>Microcoleus anatoxicus</taxon>
    </lineage>
</organism>